<dbReference type="RefSeq" id="WP_090191061.1">
    <property type="nucleotide sequence ID" value="NZ_FOTF01000022.1"/>
</dbReference>
<reference evidence="3" key="1">
    <citation type="submission" date="2016-10" db="EMBL/GenBank/DDBJ databases">
        <authorList>
            <person name="Varghese N."/>
            <person name="Submissions S."/>
        </authorList>
    </citation>
    <scope>NUCLEOTIDE SEQUENCE [LARGE SCALE GENOMIC DNA]</scope>
    <source>
        <strain evidence="3">DSM 16199</strain>
    </source>
</reference>
<dbReference type="Gene3D" id="1.10.260.40">
    <property type="entry name" value="lambda repressor-like DNA-binding domains"/>
    <property type="match status" value="1"/>
</dbReference>
<dbReference type="Proteomes" id="UP000199550">
    <property type="component" value="Unassembled WGS sequence"/>
</dbReference>
<proteinExistence type="predicted"/>
<sequence length="121" mass="13535">MEIFAKRLKERAAKLGISNAQAARLCELDERRYANYANDQREPDLMTLAKIARILNTSTDHLLGLADHQPQTERARLLDRLNVAATSLTDEELRTVVTQTEALAIPRPKKTGKKMPPISGV</sequence>
<dbReference type="GO" id="GO:0003677">
    <property type="term" value="F:DNA binding"/>
    <property type="evidence" value="ECO:0007669"/>
    <property type="project" value="InterPro"/>
</dbReference>
<dbReference type="EMBL" id="FOTF01000022">
    <property type="protein sequence ID" value="SFL48517.1"/>
    <property type="molecule type" value="Genomic_DNA"/>
</dbReference>
<organism evidence="2 3">
    <name type="scientific">Loktanella salsilacus</name>
    <dbReference type="NCBI Taxonomy" id="195913"/>
    <lineage>
        <taxon>Bacteria</taxon>
        <taxon>Pseudomonadati</taxon>
        <taxon>Pseudomonadota</taxon>
        <taxon>Alphaproteobacteria</taxon>
        <taxon>Rhodobacterales</taxon>
        <taxon>Roseobacteraceae</taxon>
        <taxon>Loktanella</taxon>
    </lineage>
</organism>
<dbReference type="CDD" id="cd00093">
    <property type="entry name" value="HTH_XRE"/>
    <property type="match status" value="1"/>
</dbReference>
<dbReference type="SUPFAM" id="SSF47413">
    <property type="entry name" value="lambda repressor-like DNA-binding domains"/>
    <property type="match status" value="1"/>
</dbReference>
<evidence type="ECO:0000259" key="1">
    <source>
        <dbReference type="PROSITE" id="PS50943"/>
    </source>
</evidence>
<dbReference type="PROSITE" id="PS50943">
    <property type="entry name" value="HTH_CROC1"/>
    <property type="match status" value="1"/>
</dbReference>
<dbReference type="AlphaFoldDB" id="A0A1I4I339"/>
<gene>
    <name evidence="2" type="ORF">SAMN04488004_12211</name>
</gene>
<dbReference type="STRING" id="195913.SAMN04488004_12211"/>
<evidence type="ECO:0000313" key="3">
    <source>
        <dbReference type="Proteomes" id="UP000199550"/>
    </source>
</evidence>
<dbReference type="Pfam" id="PF01381">
    <property type="entry name" value="HTH_3"/>
    <property type="match status" value="1"/>
</dbReference>
<accession>A0A1I4I339</accession>
<feature type="domain" description="HTH cro/C1-type" evidence="1">
    <location>
        <begin position="8"/>
        <end position="62"/>
    </location>
</feature>
<dbReference type="OrthoDB" id="8115576at2"/>
<name>A0A1I4I339_9RHOB</name>
<protein>
    <submittedName>
        <fullName evidence="2">Helix-turn-helix</fullName>
    </submittedName>
</protein>
<dbReference type="InterPro" id="IPR010982">
    <property type="entry name" value="Lambda_DNA-bd_dom_sf"/>
</dbReference>
<evidence type="ECO:0000313" key="2">
    <source>
        <dbReference type="EMBL" id="SFL48517.1"/>
    </source>
</evidence>
<dbReference type="SMART" id="SM00530">
    <property type="entry name" value="HTH_XRE"/>
    <property type="match status" value="1"/>
</dbReference>
<dbReference type="InterPro" id="IPR001387">
    <property type="entry name" value="Cro/C1-type_HTH"/>
</dbReference>
<keyword evidence="3" id="KW-1185">Reference proteome</keyword>